<accession>A0A2S4PIJ2</accession>
<comment type="caution">
    <text evidence="1">The sequence shown here is derived from an EMBL/GenBank/DDBJ whole genome shotgun (WGS) entry which is preliminary data.</text>
</comment>
<dbReference type="AlphaFoldDB" id="A0A2S4PIJ2"/>
<proteinExistence type="predicted"/>
<gene>
    <name evidence="1" type="ORF">EPUL_006438</name>
</gene>
<dbReference type="Proteomes" id="UP000237438">
    <property type="component" value="Unassembled WGS sequence"/>
</dbReference>
<evidence type="ECO:0000313" key="1">
    <source>
        <dbReference type="EMBL" id="POS81866.1"/>
    </source>
</evidence>
<organism evidence="1 2">
    <name type="scientific">Erysiphe pulchra</name>
    <dbReference type="NCBI Taxonomy" id="225359"/>
    <lineage>
        <taxon>Eukaryota</taxon>
        <taxon>Fungi</taxon>
        <taxon>Dikarya</taxon>
        <taxon>Ascomycota</taxon>
        <taxon>Pezizomycotina</taxon>
        <taxon>Leotiomycetes</taxon>
        <taxon>Erysiphales</taxon>
        <taxon>Erysiphaceae</taxon>
        <taxon>Erysiphe</taxon>
    </lineage>
</organism>
<name>A0A2S4PIJ2_9PEZI</name>
<evidence type="ECO:0000313" key="2">
    <source>
        <dbReference type="Proteomes" id="UP000237438"/>
    </source>
</evidence>
<reference evidence="1 2" key="1">
    <citation type="submission" date="2017-10" db="EMBL/GenBank/DDBJ databases">
        <title>Development of genomic resources for the powdery mildew, Erysiphe pulchra.</title>
        <authorList>
            <person name="Wadl P.A."/>
            <person name="Mack B.M."/>
            <person name="Moore G."/>
            <person name="Beltz S.B."/>
        </authorList>
    </citation>
    <scope>NUCLEOTIDE SEQUENCE [LARGE SCALE GENOMIC DNA]</scope>
    <source>
        <strain evidence="1">Cflorida</strain>
    </source>
</reference>
<keyword evidence="2" id="KW-1185">Reference proteome</keyword>
<sequence length="91" mass="10154">MTTNNDYTKCIRKDDSLMGSSHSEPENSNGYQCGNKFFADKIIRQSLAHAKKSVQTNSIGLYPYVGLIYPQNSGHLMYPIEGEKIGYLSGM</sequence>
<feature type="non-terminal residue" evidence="1">
    <location>
        <position position="91"/>
    </location>
</feature>
<protein>
    <submittedName>
        <fullName evidence="1">Uncharacterized protein</fullName>
    </submittedName>
</protein>
<dbReference type="EMBL" id="PEDP01006569">
    <property type="protein sequence ID" value="POS81866.1"/>
    <property type="molecule type" value="Genomic_DNA"/>
</dbReference>